<dbReference type="InterPro" id="IPR022666">
    <property type="entry name" value="Ribosomal_uL2_RNA-bd_dom"/>
</dbReference>
<feature type="compositionally biased region" description="Basic and acidic residues" evidence="6">
    <location>
        <begin position="24"/>
        <end position="33"/>
    </location>
</feature>
<dbReference type="GO" id="GO:0019843">
    <property type="term" value="F:rRNA binding"/>
    <property type="evidence" value="ECO:0007669"/>
    <property type="project" value="UniProtKB-UniRule"/>
</dbReference>
<keyword evidence="5" id="KW-0694">RNA-binding</keyword>
<dbReference type="SMART" id="SM01382">
    <property type="entry name" value="Ribosomal_L2_C"/>
    <property type="match status" value="1"/>
</dbReference>
<reference evidence="9" key="1">
    <citation type="journal article" date="2020" name="mSystems">
        <title>Genome- and Community-Level Interaction Insights into Carbon Utilization and Element Cycling Functions of Hydrothermarchaeota in Hydrothermal Sediment.</title>
        <authorList>
            <person name="Zhou Z."/>
            <person name="Liu Y."/>
            <person name="Xu W."/>
            <person name="Pan J."/>
            <person name="Luo Z.H."/>
            <person name="Li M."/>
        </authorList>
    </citation>
    <scope>NUCLEOTIDE SEQUENCE [LARGE SCALE GENOMIC DNA]</scope>
    <source>
        <strain evidence="9">SpSt-966</strain>
    </source>
</reference>
<evidence type="ECO:0000313" key="9">
    <source>
        <dbReference type="EMBL" id="HGE75307.1"/>
    </source>
</evidence>
<keyword evidence="5" id="KW-0699">rRNA-binding</keyword>
<dbReference type="AlphaFoldDB" id="A0A7V3REZ3"/>
<dbReference type="Gene3D" id="4.10.950.10">
    <property type="entry name" value="Ribosomal protein L2, domain 3"/>
    <property type="match status" value="1"/>
</dbReference>
<comment type="similarity">
    <text evidence="1 5">Belongs to the universal ribosomal protein uL2 family.</text>
</comment>
<dbReference type="Pfam" id="PF00181">
    <property type="entry name" value="Ribosomal_L2_N"/>
    <property type="match status" value="1"/>
</dbReference>
<dbReference type="Pfam" id="PF03947">
    <property type="entry name" value="Ribosomal_L2_C"/>
    <property type="match status" value="1"/>
</dbReference>
<evidence type="ECO:0000259" key="8">
    <source>
        <dbReference type="SMART" id="SM01383"/>
    </source>
</evidence>
<dbReference type="SUPFAM" id="SSF50104">
    <property type="entry name" value="Translation proteins SH3-like domain"/>
    <property type="match status" value="1"/>
</dbReference>
<dbReference type="FunFam" id="2.30.30.30:FF:000001">
    <property type="entry name" value="50S ribosomal protein L2"/>
    <property type="match status" value="1"/>
</dbReference>
<accession>A0A7V3REZ3</accession>
<dbReference type="PIRSF" id="PIRSF002158">
    <property type="entry name" value="Ribosomal_L2"/>
    <property type="match status" value="1"/>
</dbReference>
<dbReference type="PANTHER" id="PTHR13691:SF5">
    <property type="entry name" value="LARGE RIBOSOMAL SUBUNIT PROTEIN UL2M"/>
    <property type="match status" value="1"/>
</dbReference>
<keyword evidence="3 5" id="KW-0687">Ribonucleoprotein</keyword>
<dbReference type="GO" id="GO:0015934">
    <property type="term" value="C:large ribosomal subunit"/>
    <property type="evidence" value="ECO:0007669"/>
    <property type="project" value="InterPro"/>
</dbReference>
<dbReference type="InterPro" id="IPR005880">
    <property type="entry name" value="Ribosomal_uL2_bac/org-type"/>
</dbReference>
<proteinExistence type="inferred from homology"/>
<dbReference type="InterPro" id="IPR008991">
    <property type="entry name" value="Translation_prot_SH3-like_sf"/>
</dbReference>
<dbReference type="GO" id="GO:0003735">
    <property type="term" value="F:structural constituent of ribosome"/>
    <property type="evidence" value="ECO:0007669"/>
    <property type="project" value="InterPro"/>
</dbReference>
<dbReference type="NCBIfam" id="TIGR01171">
    <property type="entry name" value="rplB_bact"/>
    <property type="match status" value="1"/>
</dbReference>
<dbReference type="SMART" id="SM01383">
    <property type="entry name" value="Ribosomal_L2"/>
    <property type="match status" value="1"/>
</dbReference>
<feature type="domain" description="Large ribosomal subunit protein uL2 RNA-binding" evidence="8">
    <location>
        <begin position="42"/>
        <end position="118"/>
    </location>
</feature>
<dbReference type="InterPro" id="IPR014722">
    <property type="entry name" value="Rib_uL2_dom2"/>
</dbReference>
<dbReference type="Gene3D" id="2.40.50.140">
    <property type="entry name" value="Nucleic acid-binding proteins"/>
    <property type="match status" value="1"/>
</dbReference>
<dbReference type="FunFam" id="2.40.50.140:FF:000003">
    <property type="entry name" value="50S ribosomal protein L2"/>
    <property type="match status" value="1"/>
</dbReference>
<dbReference type="EMBL" id="DTPE01000175">
    <property type="protein sequence ID" value="HGE75307.1"/>
    <property type="molecule type" value="Genomic_DNA"/>
</dbReference>
<evidence type="ECO:0000256" key="2">
    <source>
        <dbReference type="ARBA" id="ARBA00022980"/>
    </source>
</evidence>
<dbReference type="FunFam" id="4.10.950.10:FF:000001">
    <property type="entry name" value="50S ribosomal protein L2"/>
    <property type="match status" value="1"/>
</dbReference>
<evidence type="ECO:0000256" key="6">
    <source>
        <dbReference type="SAM" id="MobiDB-lite"/>
    </source>
</evidence>
<feature type="region of interest" description="Disordered" evidence="6">
    <location>
        <begin position="24"/>
        <end position="43"/>
    </location>
</feature>
<protein>
    <recommendedName>
        <fullName evidence="4 5">Large ribosomal subunit protein uL2</fullName>
    </recommendedName>
</protein>
<feature type="region of interest" description="Disordered" evidence="6">
    <location>
        <begin position="234"/>
        <end position="264"/>
    </location>
</feature>
<dbReference type="GO" id="GO:0002181">
    <property type="term" value="P:cytoplasmic translation"/>
    <property type="evidence" value="ECO:0007669"/>
    <property type="project" value="TreeGrafter"/>
</dbReference>
<dbReference type="InterPro" id="IPR012340">
    <property type="entry name" value="NA-bd_OB-fold"/>
</dbReference>
<dbReference type="InterPro" id="IPR014726">
    <property type="entry name" value="Ribosomal_uL2_dom3"/>
</dbReference>
<dbReference type="HAMAP" id="MF_01320_B">
    <property type="entry name" value="Ribosomal_uL2_B"/>
    <property type="match status" value="1"/>
</dbReference>
<comment type="caution">
    <text evidence="9">The sequence shown here is derived from an EMBL/GenBank/DDBJ whole genome shotgun (WGS) entry which is preliminary data.</text>
</comment>
<evidence type="ECO:0000256" key="1">
    <source>
        <dbReference type="ARBA" id="ARBA00005636"/>
    </source>
</evidence>
<dbReference type="GO" id="GO:0016740">
    <property type="term" value="F:transferase activity"/>
    <property type="evidence" value="ECO:0007669"/>
    <property type="project" value="InterPro"/>
</dbReference>
<evidence type="ECO:0000259" key="7">
    <source>
        <dbReference type="SMART" id="SM01382"/>
    </source>
</evidence>
<sequence length="280" mass="30564">MGLKSFNPTSPGLRHKIISDFSEITRDKPEKSLTRGKKSTAGRNAYGRITMRHRGSGNKNRYRIIDFKRDKIGVPANVFSIEYDPNRSARIALLHYADGEKRYILAPQGLNVGDTVVSGPEADIKPGNALPLSKIPVGVFVHNVEFLPGEGGKIARSAGNAVQLMAREAGYALLKMPSGELRRVRENCMATVGTVGNEQHMNESFGKAGRSRWLGIRPSVRGMTMNAVDHPMGGGEGKTKGGNVPQSPWGTPAKGYKTRRGKQRTDKFIVRRRVSGKAKG</sequence>
<dbReference type="Gene3D" id="2.30.30.30">
    <property type="match status" value="1"/>
</dbReference>
<name>A0A7V3REZ3_9BACT</name>
<evidence type="ECO:0000256" key="4">
    <source>
        <dbReference type="ARBA" id="ARBA00035242"/>
    </source>
</evidence>
<evidence type="ECO:0000256" key="3">
    <source>
        <dbReference type="ARBA" id="ARBA00023274"/>
    </source>
</evidence>
<keyword evidence="2 5" id="KW-0689">Ribosomal protein</keyword>
<dbReference type="InterPro" id="IPR002171">
    <property type="entry name" value="Ribosomal_uL2"/>
</dbReference>
<gene>
    <name evidence="5" type="primary">rplB</name>
    <name evidence="9" type="ORF">ENX73_04200</name>
</gene>
<evidence type="ECO:0000256" key="5">
    <source>
        <dbReference type="HAMAP-Rule" id="MF_01320"/>
    </source>
</evidence>
<feature type="domain" description="Large ribosomal subunit protein uL2 C-terminal" evidence="7">
    <location>
        <begin position="124"/>
        <end position="252"/>
    </location>
</feature>
<comment type="function">
    <text evidence="5">One of the primary rRNA binding proteins. Required for association of the 30S and 50S subunits to form the 70S ribosome, for tRNA binding and peptide bond formation. It has been suggested to have peptidyltransferase activity; this is somewhat controversial. Makes several contacts with the 16S rRNA in the 70S ribosome.</text>
</comment>
<dbReference type="PANTHER" id="PTHR13691">
    <property type="entry name" value="RIBOSOMAL PROTEIN L2"/>
    <property type="match status" value="1"/>
</dbReference>
<organism evidence="9">
    <name type="scientific">Mesoaciditoga lauensis</name>
    <dbReference type="NCBI Taxonomy" id="1495039"/>
    <lineage>
        <taxon>Bacteria</taxon>
        <taxon>Thermotogati</taxon>
        <taxon>Thermotogota</taxon>
        <taxon>Thermotogae</taxon>
        <taxon>Mesoaciditogales</taxon>
        <taxon>Mesoaciditogaceae</taxon>
        <taxon>Mesoaciditoga</taxon>
    </lineage>
</organism>
<dbReference type="InterPro" id="IPR022669">
    <property type="entry name" value="Ribosomal_uL2_C"/>
</dbReference>
<comment type="subunit">
    <text evidence="5">Part of the 50S ribosomal subunit. Forms a bridge to the 30S subunit in the 70S ribosome.</text>
</comment>
<dbReference type="SUPFAM" id="SSF50249">
    <property type="entry name" value="Nucleic acid-binding proteins"/>
    <property type="match status" value="1"/>
</dbReference>